<dbReference type="eggNOG" id="COG0619">
    <property type="taxonomic scope" value="Bacteria"/>
</dbReference>
<evidence type="ECO:0000313" key="7">
    <source>
        <dbReference type="EMBL" id="ACJ31585.1"/>
    </source>
</evidence>
<dbReference type="Proteomes" id="UP000000753">
    <property type="component" value="Chromosome"/>
</dbReference>
<dbReference type="RefSeq" id="WP_020914913.1">
    <property type="nucleotide sequence ID" value="NC_011566.1"/>
</dbReference>
<feature type="transmembrane region" description="Helical" evidence="6">
    <location>
        <begin position="132"/>
        <end position="154"/>
    </location>
</feature>
<keyword evidence="5 6" id="KW-0472">Membrane</keyword>
<name>B8CVA8_SHEPW</name>
<dbReference type="AlphaFoldDB" id="B8CVA8"/>
<dbReference type="CDD" id="cd16914">
    <property type="entry name" value="EcfT"/>
    <property type="match status" value="1"/>
</dbReference>
<evidence type="ECO:0000256" key="1">
    <source>
        <dbReference type="ARBA" id="ARBA00004141"/>
    </source>
</evidence>
<gene>
    <name evidence="7" type="ordered locus">swp_4969</name>
</gene>
<evidence type="ECO:0000256" key="3">
    <source>
        <dbReference type="ARBA" id="ARBA00022692"/>
    </source>
</evidence>
<feature type="transmembrane region" description="Helical" evidence="6">
    <location>
        <begin position="76"/>
        <end position="94"/>
    </location>
</feature>
<feature type="transmembrane region" description="Helical" evidence="6">
    <location>
        <begin position="100"/>
        <end position="120"/>
    </location>
</feature>
<evidence type="ECO:0000256" key="2">
    <source>
        <dbReference type="ARBA" id="ARBA00008564"/>
    </source>
</evidence>
<protein>
    <recommendedName>
        <fullName evidence="9">Cobalt transport protein</fullName>
    </recommendedName>
</protein>
<dbReference type="Pfam" id="PF02361">
    <property type="entry name" value="CbiQ"/>
    <property type="match status" value="1"/>
</dbReference>
<dbReference type="GO" id="GO:0005886">
    <property type="term" value="C:plasma membrane"/>
    <property type="evidence" value="ECO:0007669"/>
    <property type="project" value="UniProtKB-ARBA"/>
</dbReference>
<dbReference type="HOGENOM" id="CLU_099017_0_0_6"/>
<keyword evidence="8" id="KW-1185">Reference proteome</keyword>
<reference evidence="7 8" key="1">
    <citation type="journal article" date="2008" name="PLoS ONE">
        <title>Environmental adaptation: genomic analysis of the piezotolerant and psychrotolerant deep-sea iron reducing bacterium Shewanella piezotolerans WP3.</title>
        <authorList>
            <person name="Wang F."/>
            <person name="Wang J."/>
            <person name="Jian H."/>
            <person name="Zhang B."/>
            <person name="Li S."/>
            <person name="Wang F."/>
            <person name="Zeng X."/>
            <person name="Gao L."/>
            <person name="Bartlett D.H."/>
            <person name="Yu J."/>
            <person name="Hu S."/>
            <person name="Xiao X."/>
        </authorList>
    </citation>
    <scope>NUCLEOTIDE SEQUENCE [LARGE SCALE GENOMIC DNA]</scope>
    <source>
        <strain evidence="8">WP3 / JCM 13877</strain>
    </source>
</reference>
<comment type="similarity">
    <text evidence="2">Belongs to the CbiQ family.</text>
</comment>
<organism evidence="7 8">
    <name type="scientific">Shewanella piezotolerans (strain WP3 / JCM 13877)</name>
    <dbReference type="NCBI Taxonomy" id="225849"/>
    <lineage>
        <taxon>Bacteria</taxon>
        <taxon>Pseudomonadati</taxon>
        <taxon>Pseudomonadota</taxon>
        <taxon>Gammaproteobacteria</taxon>
        <taxon>Alteromonadales</taxon>
        <taxon>Shewanellaceae</taxon>
        <taxon>Shewanella</taxon>
    </lineage>
</organism>
<accession>B8CVA8</accession>
<comment type="subcellular location">
    <subcellularLocation>
        <location evidence="1">Membrane</location>
        <topology evidence="1">Multi-pass membrane protein</topology>
    </subcellularLocation>
</comment>
<proteinExistence type="inferred from homology"/>
<evidence type="ECO:0008006" key="9">
    <source>
        <dbReference type="Google" id="ProtNLM"/>
    </source>
</evidence>
<dbReference type="InterPro" id="IPR003339">
    <property type="entry name" value="ABC/ECF_trnsptr_transmembrane"/>
</dbReference>
<dbReference type="STRING" id="225849.swp_4969"/>
<sequence>MRAKWPESSGLNMKHRAKSVRICMRQSHRCAFALVLSLLLASCAFFVPSSALWILVSINAGLIAHGLVLKKKITMLLRLAAVQFITTMGLYYLFYGESQLLDGAVVVLRVLLAMLPGWWLSSTQSPERLAEVLSWLLPHKWAFVIAASLSLLPFMSQELKEIYQIQCMRGARITPRALRNPSNWPEFIYCVLLPLLIQLLKLSKQMALSAKLRHFGSGNHVTHWPSTRDEK</sequence>
<evidence type="ECO:0000256" key="4">
    <source>
        <dbReference type="ARBA" id="ARBA00022989"/>
    </source>
</evidence>
<keyword evidence="3 6" id="KW-0812">Transmembrane</keyword>
<evidence type="ECO:0000256" key="6">
    <source>
        <dbReference type="SAM" id="Phobius"/>
    </source>
</evidence>
<keyword evidence="4 6" id="KW-1133">Transmembrane helix</keyword>
<dbReference type="EMBL" id="CP000472">
    <property type="protein sequence ID" value="ACJ31585.1"/>
    <property type="molecule type" value="Genomic_DNA"/>
</dbReference>
<evidence type="ECO:0000256" key="5">
    <source>
        <dbReference type="ARBA" id="ARBA00023136"/>
    </source>
</evidence>
<evidence type="ECO:0000313" key="8">
    <source>
        <dbReference type="Proteomes" id="UP000000753"/>
    </source>
</evidence>
<dbReference type="KEGG" id="swp:swp_4969"/>